<keyword evidence="3" id="KW-0347">Helicase</keyword>
<dbReference type="GO" id="GO:0000725">
    <property type="term" value="P:recombinational repair"/>
    <property type="evidence" value="ECO:0007669"/>
    <property type="project" value="TreeGrafter"/>
</dbReference>
<evidence type="ECO:0000259" key="10">
    <source>
        <dbReference type="Pfam" id="PF13361"/>
    </source>
</evidence>
<feature type="domain" description="UvrD-like helicase ATP-binding" evidence="9">
    <location>
        <begin position="13"/>
        <end position="66"/>
    </location>
</feature>
<dbReference type="GO" id="GO:0003677">
    <property type="term" value="F:DNA binding"/>
    <property type="evidence" value="ECO:0007669"/>
    <property type="project" value="InterPro"/>
</dbReference>
<dbReference type="SUPFAM" id="SSF52540">
    <property type="entry name" value="P-loop containing nucleoside triphosphate hydrolases"/>
    <property type="match status" value="1"/>
</dbReference>
<evidence type="ECO:0000256" key="7">
    <source>
        <dbReference type="ARBA" id="ARBA00034808"/>
    </source>
</evidence>
<dbReference type="InterPro" id="IPR027417">
    <property type="entry name" value="P-loop_NTPase"/>
</dbReference>
<comment type="catalytic activity">
    <reaction evidence="6">
        <text>Couples ATP hydrolysis with the unwinding of duplex DNA by translocating in the 3'-5' direction.</text>
        <dbReference type="EC" id="5.6.2.4"/>
    </reaction>
</comment>
<keyword evidence="5" id="KW-0413">Isomerase</keyword>
<evidence type="ECO:0000313" key="11">
    <source>
        <dbReference type="EMBL" id="GKH71926.1"/>
    </source>
</evidence>
<evidence type="ECO:0000256" key="4">
    <source>
        <dbReference type="ARBA" id="ARBA00022840"/>
    </source>
</evidence>
<evidence type="ECO:0000256" key="1">
    <source>
        <dbReference type="ARBA" id="ARBA00022741"/>
    </source>
</evidence>
<keyword evidence="4" id="KW-0067">ATP-binding</keyword>
<evidence type="ECO:0000259" key="9">
    <source>
        <dbReference type="Pfam" id="PF00580"/>
    </source>
</evidence>
<accession>A0AA37K6K7</accession>
<name>A0AA37K6K7_9BACT</name>
<evidence type="ECO:0000256" key="2">
    <source>
        <dbReference type="ARBA" id="ARBA00022801"/>
    </source>
</evidence>
<keyword evidence="2" id="KW-0378">Hydrolase</keyword>
<gene>
    <name evidence="11" type="ORF">CE91St3_17890</name>
</gene>
<comment type="catalytic activity">
    <reaction evidence="8">
        <text>ATP + H2O = ADP + phosphate + H(+)</text>
        <dbReference type="Rhea" id="RHEA:13065"/>
        <dbReference type="ChEBI" id="CHEBI:15377"/>
        <dbReference type="ChEBI" id="CHEBI:15378"/>
        <dbReference type="ChEBI" id="CHEBI:30616"/>
        <dbReference type="ChEBI" id="CHEBI:43474"/>
        <dbReference type="ChEBI" id="CHEBI:456216"/>
        <dbReference type="EC" id="5.6.2.4"/>
    </reaction>
</comment>
<dbReference type="Pfam" id="PF13361">
    <property type="entry name" value="UvrD_C"/>
    <property type="match status" value="1"/>
</dbReference>
<evidence type="ECO:0000256" key="8">
    <source>
        <dbReference type="ARBA" id="ARBA00048988"/>
    </source>
</evidence>
<protein>
    <recommendedName>
        <fullName evidence="7">DNA 3'-5' helicase</fullName>
        <ecNumber evidence="7">5.6.2.4</ecNumber>
    </recommendedName>
</protein>
<evidence type="ECO:0000313" key="12">
    <source>
        <dbReference type="Proteomes" id="UP001055114"/>
    </source>
</evidence>
<dbReference type="GO" id="GO:0043138">
    <property type="term" value="F:3'-5' DNA helicase activity"/>
    <property type="evidence" value="ECO:0007669"/>
    <property type="project" value="UniProtKB-EC"/>
</dbReference>
<dbReference type="PANTHER" id="PTHR11070">
    <property type="entry name" value="UVRD / RECB / PCRA DNA HELICASE FAMILY MEMBER"/>
    <property type="match status" value="1"/>
</dbReference>
<sequence length="234" mass="26353">MAYLHIALDGGTKNDVKHLLVDEMQDYSPIQYKVIQKLFPCRKTVLGDASQSVNPYGSSTTDMIQKALVTGEVMKLCKSYRSTCEITDFAQKIRINTDLEPVARHGEKPKVLQFNNEKEELSAIKELIVTYQASAYKSLGIICKTESQAREMADKLQIPDINFLSSQSSAFVQGIVIISAHMAKGLEFDEVIIPQVDDRNYHSEIDRSMLYVAVTRAMHRLTLTYSGTKHTPFI</sequence>
<comment type="caution">
    <text evidence="11">The sequence shown here is derived from an EMBL/GenBank/DDBJ whole genome shotgun (WGS) entry which is preliminary data.</text>
</comment>
<organism evidence="11 12">
    <name type="scientific">Parabacteroides merdae</name>
    <dbReference type="NCBI Taxonomy" id="46503"/>
    <lineage>
        <taxon>Bacteria</taxon>
        <taxon>Pseudomonadati</taxon>
        <taxon>Bacteroidota</taxon>
        <taxon>Bacteroidia</taxon>
        <taxon>Bacteroidales</taxon>
        <taxon>Tannerellaceae</taxon>
        <taxon>Parabacteroides</taxon>
    </lineage>
</organism>
<dbReference type="EC" id="5.6.2.4" evidence="7"/>
<dbReference type="GO" id="GO:0016787">
    <property type="term" value="F:hydrolase activity"/>
    <property type="evidence" value="ECO:0007669"/>
    <property type="project" value="UniProtKB-KW"/>
</dbReference>
<dbReference type="GO" id="GO:0005524">
    <property type="term" value="F:ATP binding"/>
    <property type="evidence" value="ECO:0007669"/>
    <property type="project" value="UniProtKB-KW"/>
</dbReference>
<proteinExistence type="predicted"/>
<dbReference type="AlphaFoldDB" id="A0AA37K6K7"/>
<keyword evidence="1" id="KW-0547">Nucleotide-binding</keyword>
<evidence type="ECO:0000256" key="6">
    <source>
        <dbReference type="ARBA" id="ARBA00034617"/>
    </source>
</evidence>
<evidence type="ECO:0000256" key="3">
    <source>
        <dbReference type="ARBA" id="ARBA00022806"/>
    </source>
</evidence>
<dbReference type="Proteomes" id="UP001055114">
    <property type="component" value="Unassembled WGS sequence"/>
</dbReference>
<reference evidence="11" key="1">
    <citation type="submission" date="2022-01" db="EMBL/GenBank/DDBJ databases">
        <title>Novel bile acid biosynthetic pathways are enriched in the microbiome of centenarians.</title>
        <authorList>
            <person name="Sato Y."/>
            <person name="Atarashi K."/>
            <person name="Plichta R.D."/>
            <person name="Arai Y."/>
            <person name="Sasajima S."/>
            <person name="Kearney M.S."/>
            <person name="Suda W."/>
            <person name="Takeshita K."/>
            <person name="Sasaki T."/>
            <person name="Okamoto S."/>
            <person name="Skelly N.A."/>
            <person name="Okamura Y."/>
            <person name="Vlamakis H."/>
            <person name="Li Y."/>
            <person name="Tanoue T."/>
            <person name="Takei H."/>
            <person name="Nittono H."/>
            <person name="Narushima S."/>
            <person name="Irie J."/>
            <person name="Itoh H."/>
            <person name="Moriya K."/>
            <person name="Sugiura Y."/>
            <person name="Suematsu M."/>
            <person name="Moritoki N."/>
            <person name="Shibata S."/>
            <person name="Littman R.D."/>
            <person name="Fischbach A.M."/>
            <person name="Uwamino Y."/>
            <person name="Inoue T."/>
            <person name="Honda A."/>
            <person name="Hattori M."/>
            <person name="Murai T."/>
            <person name="Xavier J.R."/>
            <person name="Hirose N."/>
            <person name="Honda K."/>
        </authorList>
    </citation>
    <scope>NUCLEOTIDE SEQUENCE</scope>
    <source>
        <strain evidence="11">CE91-St3</strain>
    </source>
</reference>
<dbReference type="InterPro" id="IPR000212">
    <property type="entry name" value="DNA_helicase_UvrD/REP"/>
</dbReference>
<dbReference type="EMBL" id="BQNZ01000001">
    <property type="protein sequence ID" value="GKH71926.1"/>
    <property type="molecule type" value="Genomic_DNA"/>
</dbReference>
<evidence type="ECO:0000256" key="5">
    <source>
        <dbReference type="ARBA" id="ARBA00023235"/>
    </source>
</evidence>
<dbReference type="Pfam" id="PF00580">
    <property type="entry name" value="UvrD-helicase"/>
    <property type="match status" value="1"/>
</dbReference>
<dbReference type="InterPro" id="IPR014016">
    <property type="entry name" value="UvrD-like_ATP-bd"/>
</dbReference>
<feature type="domain" description="UvrD-like helicase C-terminal" evidence="10">
    <location>
        <begin position="168"/>
        <end position="226"/>
    </location>
</feature>
<dbReference type="InterPro" id="IPR014017">
    <property type="entry name" value="DNA_helicase_UvrD-like_C"/>
</dbReference>
<dbReference type="GO" id="GO:0005829">
    <property type="term" value="C:cytosol"/>
    <property type="evidence" value="ECO:0007669"/>
    <property type="project" value="TreeGrafter"/>
</dbReference>
<dbReference type="PANTHER" id="PTHR11070:SF17">
    <property type="entry name" value="DNA HELICASE IV"/>
    <property type="match status" value="1"/>
</dbReference>
<dbReference type="Gene3D" id="3.40.50.300">
    <property type="entry name" value="P-loop containing nucleotide triphosphate hydrolases"/>
    <property type="match status" value="2"/>
</dbReference>